<feature type="region of interest" description="Disordered" evidence="2">
    <location>
        <begin position="301"/>
        <end position="320"/>
    </location>
</feature>
<comment type="similarity">
    <text evidence="1">Belongs to the SIP5 family.</text>
</comment>
<dbReference type="PANTHER" id="PTHR31315:SF1">
    <property type="entry name" value="PROTEIN SIP5"/>
    <property type="match status" value="1"/>
</dbReference>
<feature type="compositionally biased region" description="Low complexity" evidence="2">
    <location>
        <begin position="433"/>
        <end position="452"/>
    </location>
</feature>
<organism evidence="3 4">
    <name type="scientific">Maudiozyma barnettii</name>
    <dbReference type="NCBI Taxonomy" id="61262"/>
    <lineage>
        <taxon>Eukaryota</taxon>
        <taxon>Fungi</taxon>
        <taxon>Dikarya</taxon>
        <taxon>Ascomycota</taxon>
        <taxon>Saccharomycotina</taxon>
        <taxon>Saccharomycetes</taxon>
        <taxon>Saccharomycetales</taxon>
        <taxon>Saccharomycetaceae</taxon>
        <taxon>Maudiozyma</taxon>
    </lineage>
</organism>
<reference evidence="3 4" key="1">
    <citation type="submission" date="2020-05" db="EMBL/GenBank/DDBJ databases">
        <authorList>
            <person name="Casaregola S."/>
            <person name="Devillers H."/>
            <person name="Grondin C."/>
        </authorList>
    </citation>
    <scope>NUCLEOTIDE SEQUENCE [LARGE SCALE GENOMIC DNA]</scope>
    <source>
        <strain evidence="3 4">CLIB 1767</strain>
    </source>
</reference>
<proteinExistence type="inferred from homology"/>
<dbReference type="InterPro" id="IPR039301">
    <property type="entry name" value="Sip5/DA2"/>
</dbReference>
<dbReference type="AlphaFoldDB" id="A0A8H2VFZ3"/>
<feature type="compositionally biased region" description="Low complexity" evidence="2">
    <location>
        <begin position="25"/>
        <end position="43"/>
    </location>
</feature>
<dbReference type="GeneID" id="64857470"/>
<gene>
    <name evidence="3" type="ORF">KABA2_04S07106</name>
</gene>
<dbReference type="RefSeq" id="XP_041406318.1">
    <property type="nucleotide sequence ID" value="XM_041550384.1"/>
</dbReference>
<comment type="caution">
    <text evidence="3">The sequence shown here is derived from an EMBL/GenBank/DDBJ whole genome shotgun (WGS) entry which is preliminary data.</text>
</comment>
<evidence type="ECO:0008006" key="5">
    <source>
        <dbReference type="Google" id="ProtNLM"/>
    </source>
</evidence>
<dbReference type="OrthoDB" id="21471at2759"/>
<evidence type="ECO:0000313" key="3">
    <source>
        <dbReference type="EMBL" id="CAB4254474.1"/>
    </source>
</evidence>
<feature type="region of interest" description="Disordered" evidence="2">
    <location>
        <begin position="353"/>
        <end position="399"/>
    </location>
</feature>
<dbReference type="GO" id="GO:0005737">
    <property type="term" value="C:cytoplasm"/>
    <property type="evidence" value="ECO:0007669"/>
    <property type="project" value="TreeGrafter"/>
</dbReference>
<evidence type="ECO:0000256" key="2">
    <source>
        <dbReference type="SAM" id="MobiDB-lite"/>
    </source>
</evidence>
<dbReference type="Proteomes" id="UP000644660">
    <property type="component" value="Unassembled WGS sequence"/>
</dbReference>
<keyword evidence="4" id="KW-1185">Reference proteome</keyword>
<feature type="compositionally biased region" description="Basic and acidic residues" evidence="2">
    <location>
        <begin position="301"/>
        <end position="319"/>
    </location>
</feature>
<dbReference type="PANTHER" id="PTHR31315">
    <property type="entry name" value="PROTEIN SIP5"/>
    <property type="match status" value="1"/>
</dbReference>
<evidence type="ECO:0000256" key="1">
    <source>
        <dbReference type="ARBA" id="ARBA00010402"/>
    </source>
</evidence>
<feature type="compositionally biased region" description="Polar residues" evidence="2">
    <location>
        <begin position="381"/>
        <end position="392"/>
    </location>
</feature>
<feature type="region of interest" description="Disordered" evidence="2">
    <location>
        <begin position="67"/>
        <end position="90"/>
    </location>
</feature>
<feature type="compositionally biased region" description="Basic and acidic residues" evidence="2">
    <location>
        <begin position="364"/>
        <end position="379"/>
    </location>
</feature>
<protein>
    <recommendedName>
        <fullName evidence="5">Protein SIP5</fullName>
    </recommendedName>
</protein>
<accession>A0A8H2VFZ3</accession>
<dbReference type="CDD" id="cd24139">
    <property type="entry name" value="SIP5-like"/>
    <property type="match status" value="1"/>
</dbReference>
<name>A0A8H2VFZ3_9SACH</name>
<dbReference type="EMBL" id="CAEFZW010000004">
    <property type="protein sequence ID" value="CAB4254474.1"/>
    <property type="molecule type" value="Genomic_DNA"/>
</dbReference>
<sequence>MGNVPTKLDQDGNPIETVSRPGYPSGTTGSSSTGTTISTQSGTDGRTRNKRATSLVSTFLNSSNRYRSESLQDGTYHSPHKRRSTKEKEQMKEQHARNILVKYDESVDGGFMAPFGSYSYDKLDYDTTVVKSLIIQRRLAPFYTPLQDFDSSWSREELLKIVDGLPLHESFDENPEEFEDIPIGDLNKSNFDYLIDKNASKKEYRNLHSKIFRARLYRKRIIWQETENESFLETKLEVREGKAQNSYLPCDDLKYDLYSNGSECPICFLYFPEPLNYSKCCQQPICTECFVQIKRAEPHFPHEEVDPTKPIKDDSEKDPNLLTTEPSNCPYCATSNFAIVYTPPLNRKVGIQGIPPATYTSQSKDSETKEPVQKDEKEVPTISTPSSNNVVSSDDIRPDWETKLNKERMRLARRSANATAIHVSNQLIDPDYTSTSNDTTVSSSKRSTNTTSRQGSNTASRGGRQRSRQSMNDLENQMIQEAIRLSLEDEQQNKSSKTKK</sequence>
<evidence type="ECO:0000313" key="4">
    <source>
        <dbReference type="Proteomes" id="UP000644660"/>
    </source>
</evidence>
<feature type="region of interest" description="Disordered" evidence="2">
    <location>
        <begin position="429"/>
        <end position="500"/>
    </location>
</feature>
<feature type="region of interest" description="Disordered" evidence="2">
    <location>
        <begin position="1"/>
        <end position="50"/>
    </location>
</feature>